<proteinExistence type="predicted"/>
<evidence type="ECO:0000313" key="2">
    <source>
        <dbReference type="Proteomes" id="UP000237105"/>
    </source>
</evidence>
<evidence type="ECO:0000313" key="1">
    <source>
        <dbReference type="EMBL" id="PON42272.1"/>
    </source>
</evidence>
<gene>
    <name evidence="1" type="ORF">PanWU01x14_283240</name>
</gene>
<accession>A0A2P5B0G2</accession>
<name>A0A2P5B0G2_PARAD</name>
<comment type="caution">
    <text evidence="1">The sequence shown here is derived from an EMBL/GenBank/DDBJ whole genome shotgun (WGS) entry which is preliminary data.</text>
</comment>
<keyword evidence="2" id="KW-1185">Reference proteome</keyword>
<organism evidence="1 2">
    <name type="scientific">Parasponia andersonii</name>
    <name type="common">Sponia andersonii</name>
    <dbReference type="NCBI Taxonomy" id="3476"/>
    <lineage>
        <taxon>Eukaryota</taxon>
        <taxon>Viridiplantae</taxon>
        <taxon>Streptophyta</taxon>
        <taxon>Embryophyta</taxon>
        <taxon>Tracheophyta</taxon>
        <taxon>Spermatophyta</taxon>
        <taxon>Magnoliopsida</taxon>
        <taxon>eudicotyledons</taxon>
        <taxon>Gunneridae</taxon>
        <taxon>Pentapetalae</taxon>
        <taxon>rosids</taxon>
        <taxon>fabids</taxon>
        <taxon>Rosales</taxon>
        <taxon>Cannabaceae</taxon>
        <taxon>Parasponia</taxon>
    </lineage>
</organism>
<sequence>MEEENKNKGKEKTLLKLSQSDFLDLNPPPWCCFSFRNTSTNPWLLESSSPLSESIQGLALRHHGCGTATPWDKCHSTTMSCQWRCNATPSLRNANFLEYFGAVAPSYTELLPF</sequence>
<dbReference type="EMBL" id="JXTB01000395">
    <property type="protein sequence ID" value="PON42272.1"/>
    <property type="molecule type" value="Genomic_DNA"/>
</dbReference>
<dbReference type="Proteomes" id="UP000237105">
    <property type="component" value="Unassembled WGS sequence"/>
</dbReference>
<protein>
    <submittedName>
        <fullName evidence="1">Uncharacterized protein</fullName>
    </submittedName>
</protein>
<dbReference type="AlphaFoldDB" id="A0A2P5B0G2"/>
<reference evidence="2" key="1">
    <citation type="submission" date="2016-06" db="EMBL/GenBank/DDBJ databases">
        <title>Parallel loss of symbiosis genes in relatives of nitrogen-fixing non-legume Parasponia.</title>
        <authorList>
            <person name="Van Velzen R."/>
            <person name="Holmer R."/>
            <person name="Bu F."/>
            <person name="Rutten L."/>
            <person name="Van Zeijl A."/>
            <person name="Liu W."/>
            <person name="Santuari L."/>
            <person name="Cao Q."/>
            <person name="Sharma T."/>
            <person name="Shen D."/>
            <person name="Roswanjaya Y."/>
            <person name="Wardhani T."/>
            <person name="Kalhor M.S."/>
            <person name="Jansen J."/>
            <person name="Van den Hoogen J."/>
            <person name="Gungor B."/>
            <person name="Hartog M."/>
            <person name="Hontelez J."/>
            <person name="Verver J."/>
            <person name="Yang W.-C."/>
            <person name="Schijlen E."/>
            <person name="Repin R."/>
            <person name="Schilthuizen M."/>
            <person name="Schranz E."/>
            <person name="Heidstra R."/>
            <person name="Miyata K."/>
            <person name="Fedorova E."/>
            <person name="Kohlen W."/>
            <person name="Bisseling T."/>
            <person name="Smit S."/>
            <person name="Geurts R."/>
        </authorList>
    </citation>
    <scope>NUCLEOTIDE SEQUENCE [LARGE SCALE GENOMIC DNA]</scope>
    <source>
        <strain evidence="2">cv. WU1-14</strain>
    </source>
</reference>